<name>A0A845L3Q8_9FIRM</name>
<keyword evidence="1" id="KW-0597">Phosphoprotein</keyword>
<organism evidence="3 4">
    <name type="scientific">Heliomicrobium undosum</name>
    <dbReference type="NCBI Taxonomy" id="121734"/>
    <lineage>
        <taxon>Bacteria</taxon>
        <taxon>Bacillati</taxon>
        <taxon>Bacillota</taxon>
        <taxon>Clostridia</taxon>
        <taxon>Eubacteriales</taxon>
        <taxon>Heliobacteriaceae</taxon>
        <taxon>Heliomicrobium</taxon>
    </lineage>
</organism>
<dbReference type="Gene3D" id="1.20.120.160">
    <property type="entry name" value="HPT domain"/>
    <property type="match status" value="1"/>
</dbReference>
<keyword evidence="4" id="KW-1185">Reference proteome</keyword>
<dbReference type="AlphaFoldDB" id="A0A845L3Q8"/>
<dbReference type="InterPro" id="IPR008207">
    <property type="entry name" value="Sig_transdc_His_kin_Hpt_dom"/>
</dbReference>
<accession>A0A845L3Q8</accession>
<protein>
    <recommendedName>
        <fullName evidence="2">HPt domain-containing protein</fullName>
    </recommendedName>
</protein>
<dbReference type="PROSITE" id="PS50894">
    <property type="entry name" value="HPT"/>
    <property type="match status" value="1"/>
</dbReference>
<sequence length="132" mass="14519">MSSERPCCEEVIDRQAVISLLEDLDPQESRELFARLVEIYLKETPRRIKVLAEAFATGSSGEARQSAHSLKSSSAMLGIYKVAELSHQVEQFARDGALAEANAVQAALEHECDRACACLRLIRDSGFPTVNP</sequence>
<evidence type="ECO:0000313" key="3">
    <source>
        <dbReference type="EMBL" id="MZP31277.1"/>
    </source>
</evidence>
<feature type="modified residue" description="Phosphohistidine" evidence="1">
    <location>
        <position position="68"/>
    </location>
</feature>
<evidence type="ECO:0000259" key="2">
    <source>
        <dbReference type="PROSITE" id="PS50894"/>
    </source>
</evidence>
<dbReference type="GO" id="GO:0000160">
    <property type="term" value="P:phosphorelay signal transduction system"/>
    <property type="evidence" value="ECO:0007669"/>
    <property type="project" value="InterPro"/>
</dbReference>
<evidence type="ECO:0000256" key="1">
    <source>
        <dbReference type="PROSITE-ProRule" id="PRU00110"/>
    </source>
</evidence>
<reference evidence="3 4" key="1">
    <citation type="submission" date="2020-01" db="EMBL/GenBank/DDBJ databases">
        <title>Whole-genome sequence of Heliobacterium undosum DSM 13378.</title>
        <authorList>
            <person name="Kyndt J.A."/>
            <person name="Meyer T.E."/>
        </authorList>
    </citation>
    <scope>NUCLEOTIDE SEQUENCE [LARGE SCALE GENOMIC DNA]</scope>
    <source>
        <strain evidence="3 4">DSM 13378</strain>
    </source>
</reference>
<dbReference type="OrthoDB" id="2083154at2"/>
<dbReference type="CDD" id="cd00088">
    <property type="entry name" value="HPT"/>
    <property type="match status" value="1"/>
</dbReference>
<dbReference type="EMBL" id="WXEY01000030">
    <property type="protein sequence ID" value="MZP31277.1"/>
    <property type="molecule type" value="Genomic_DNA"/>
</dbReference>
<dbReference type="Pfam" id="PF01627">
    <property type="entry name" value="Hpt"/>
    <property type="match status" value="1"/>
</dbReference>
<comment type="caution">
    <text evidence="3">The sequence shown here is derived from an EMBL/GenBank/DDBJ whole genome shotgun (WGS) entry which is preliminary data.</text>
</comment>
<dbReference type="SUPFAM" id="SSF47226">
    <property type="entry name" value="Histidine-containing phosphotransfer domain, HPT domain"/>
    <property type="match status" value="1"/>
</dbReference>
<evidence type="ECO:0000313" key="4">
    <source>
        <dbReference type="Proteomes" id="UP000463470"/>
    </source>
</evidence>
<dbReference type="Proteomes" id="UP000463470">
    <property type="component" value="Unassembled WGS sequence"/>
</dbReference>
<dbReference type="RefSeq" id="WP_161259795.1">
    <property type="nucleotide sequence ID" value="NZ_WXEY01000030.1"/>
</dbReference>
<proteinExistence type="predicted"/>
<feature type="domain" description="HPt" evidence="2">
    <location>
        <begin position="29"/>
        <end position="122"/>
    </location>
</feature>
<gene>
    <name evidence="3" type="ORF">GTO91_16340</name>
</gene>
<dbReference type="InterPro" id="IPR036641">
    <property type="entry name" value="HPT_dom_sf"/>
</dbReference>